<dbReference type="GO" id="GO:0043625">
    <property type="term" value="C:delta DNA polymerase complex"/>
    <property type="evidence" value="ECO:0007669"/>
    <property type="project" value="InterPro"/>
</dbReference>
<feature type="compositionally biased region" description="Basic and acidic residues" evidence="5">
    <location>
        <begin position="250"/>
        <end position="275"/>
    </location>
</feature>
<keyword evidence="7" id="KW-1185">Reference proteome</keyword>
<feature type="compositionally biased region" description="Basic residues" evidence="5">
    <location>
        <begin position="306"/>
        <end position="324"/>
    </location>
</feature>
<evidence type="ECO:0000256" key="5">
    <source>
        <dbReference type="SAM" id="MobiDB-lite"/>
    </source>
</evidence>
<reference evidence="6" key="1">
    <citation type="submission" date="2022-01" db="EMBL/GenBank/DDBJ databases">
        <authorList>
            <person name="King R."/>
        </authorList>
    </citation>
    <scope>NUCLEOTIDE SEQUENCE</scope>
</reference>
<dbReference type="GO" id="GO:0003887">
    <property type="term" value="F:DNA-directed DNA polymerase activity"/>
    <property type="evidence" value="ECO:0007669"/>
    <property type="project" value="TreeGrafter"/>
</dbReference>
<reference evidence="6" key="2">
    <citation type="submission" date="2022-10" db="EMBL/GenBank/DDBJ databases">
        <authorList>
            <consortium name="ENA_rothamsted_submissions"/>
            <consortium name="culmorum"/>
            <person name="King R."/>
        </authorList>
    </citation>
    <scope>NUCLEOTIDE SEQUENCE</scope>
</reference>
<dbReference type="GO" id="GO:0006297">
    <property type="term" value="P:nucleotide-excision repair, DNA gap filling"/>
    <property type="evidence" value="ECO:0007669"/>
    <property type="project" value="TreeGrafter"/>
</dbReference>
<keyword evidence="4" id="KW-0539">Nucleus</keyword>
<accession>A0A9P0DHJ9</accession>
<dbReference type="Proteomes" id="UP001153737">
    <property type="component" value="Chromosome 2"/>
</dbReference>
<gene>
    <name evidence="6" type="ORF">PHAECO_LOCUS6619</name>
</gene>
<proteinExistence type="predicted"/>
<feature type="compositionally biased region" description="Basic and acidic residues" evidence="5">
    <location>
        <begin position="207"/>
        <end position="223"/>
    </location>
</feature>
<dbReference type="OrthoDB" id="514823at2759"/>
<keyword evidence="3" id="KW-0235">DNA replication</keyword>
<feature type="compositionally biased region" description="Polar residues" evidence="5">
    <location>
        <begin position="168"/>
        <end position="206"/>
    </location>
</feature>
<dbReference type="InterPro" id="IPR041913">
    <property type="entry name" value="POLD3_sf"/>
</dbReference>
<feature type="compositionally biased region" description="Basic and acidic residues" evidence="5">
    <location>
        <begin position="424"/>
        <end position="435"/>
    </location>
</feature>
<dbReference type="PANTHER" id="PTHR17598">
    <property type="entry name" value="DNA POLYMERASE DELTA SUBUNIT 3"/>
    <property type="match status" value="1"/>
</dbReference>
<feature type="compositionally biased region" description="Basic and acidic residues" evidence="5">
    <location>
        <begin position="286"/>
        <end position="305"/>
    </location>
</feature>
<evidence type="ECO:0000256" key="3">
    <source>
        <dbReference type="ARBA" id="ARBA00022705"/>
    </source>
</evidence>
<feature type="region of interest" description="Disordered" evidence="5">
    <location>
        <begin position="145"/>
        <end position="395"/>
    </location>
</feature>
<dbReference type="Gene3D" id="3.90.1030.20">
    <property type="entry name" value="DNA polymerase delta, p66 (Cdc27) subunit, wHTH domain"/>
    <property type="match status" value="1"/>
</dbReference>
<sequence length="471" mass="52796">MDSATEELYFQKLQELVYDNDKIVTIPSLARTLDISVQESQHLIKQFTEDQNKLKPDQLTVTYVLTGLLKHGNGRAVLMLTQPTLTEKRSTFEQVLSEVIFSIQKCKSLDFNIIALVDGLDSTTICDKPLSGSIVGENCVKGELRTKKLPSPRGPTIKGKSSFFLPKTETTGSTVKPSQSTDSSSKAKPTGGTANIFSKASTSNPVTKEKSKGSENKPIEKPKGGLSGFLTKSSSRSISSNENIKCENGSNKDENSDQEKKSTEIESADSIKLEDDLSSSMDIDVEEIKKVVEVKEETKTFEKSQQKRTKKETKSKPNKNKRQREKSEEKPTKRRKRIVERNDSESDDMFENDADEDIIDKSDEEPERIPSPVEKKPLAPKNKIRRAVDKTYEDEEGFIVTKTEYVYETASEDENETPVQNVGDKPKEKKIEKKNSASSENDVSPKKGTKSKKGKKNDQNQPTLMNFFKKK</sequence>
<evidence type="ECO:0000313" key="7">
    <source>
        <dbReference type="Proteomes" id="UP001153737"/>
    </source>
</evidence>
<dbReference type="AlphaFoldDB" id="A0A9P0DHJ9"/>
<evidence type="ECO:0000256" key="4">
    <source>
        <dbReference type="ARBA" id="ARBA00023242"/>
    </source>
</evidence>
<comment type="subcellular location">
    <subcellularLocation>
        <location evidence="1">Nucleus</location>
    </subcellularLocation>
</comment>
<feature type="region of interest" description="Disordered" evidence="5">
    <location>
        <begin position="409"/>
        <end position="471"/>
    </location>
</feature>
<protein>
    <recommendedName>
        <fullName evidence="2">DNA polymerase delta subunit 3</fullName>
    </recommendedName>
</protein>
<dbReference type="InterPro" id="IPR019038">
    <property type="entry name" value="POLD3"/>
</dbReference>
<dbReference type="PANTHER" id="PTHR17598:SF13">
    <property type="entry name" value="DNA POLYMERASE DELTA SUBUNIT 3"/>
    <property type="match status" value="1"/>
</dbReference>
<dbReference type="EMBL" id="OU896708">
    <property type="protein sequence ID" value="CAH1155444.1"/>
    <property type="molecule type" value="Genomic_DNA"/>
</dbReference>
<dbReference type="GO" id="GO:0006271">
    <property type="term" value="P:DNA strand elongation involved in DNA replication"/>
    <property type="evidence" value="ECO:0007669"/>
    <property type="project" value="TreeGrafter"/>
</dbReference>
<evidence type="ECO:0000256" key="2">
    <source>
        <dbReference type="ARBA" id="ARBA00017589"/>
    </source>
</evidence>
<evidence type="ECO:0000313" key="6">
    <source>
        <dbReference type="EMBL" id="CAH1155444.1"/>
    </source>
</evidence>
<evidence type="ECO:0000256" key="1">
    <source>
        <dbReference type="ARBA" id="ARBA00004123"/>
    </source>
</evidence>
<name>A0A9P0DHJ9_PHACE</name>
<dbReference type="GO" id="GO:1904161">
    <property type="term" value="P:DNA synthesis involved in UV-damage excision repair"/>
    <property type="evidence" value="ECO:0007669"/>
    <property type="project" value="TreeGrafter"/>
</dbReference>
<organism evidence="6 7">
    <name type="scientific">Phaedon cochleariae</name>
    <name type="common">Mustard beetle</name>
    <dbReference type="NCBI Taxonomy" id="80249"/>
    <lineage>
        <taxon>Eukaryota</taxon>
        <taxon>Metazoa</taxon>
        <taxon>Ecdysozoa</taxon>
        <taxon>Arthropoda</taxon>
        <taxon>Hexapoda</taxon>
        <taxon>Insecta</taxon>
        <taxon>Pterygota</taxon>
        <taxon>Neoptera</taxon>
        <taxon>Endopterygota</taxon>
        <taxon>Coleoptera</taxon>
        <taxon>Polyphaga</taxon>
        <taxon>Cucujiformia</taxon>
        <taxon>Chrysomeloidea</taxon>
        <taxon>Chrysomelidae</taxon>
        <taxon>Chrysomelinae</taxon>
        <taxon>Chrysomelini</taxon>
        <taxon>Phaedon</taxon>
    </lineage>
</organism>
<dbReference type="Pfam" id="PF09507">
    <property type="entry name" value="CDC27"/>
    <property type="match status" value="1"/>
</dbReference>
<feature type="compositionally biased region" description="Acidic residues" evidence="5">
    <location>
        <begin position="345"/>
        <end position="366"/>
    </location>
</feature>